<comment type="subunit">
    <text evidence="5">Part of the ribosomal stalk of the 50S ribosomal subunit. The N-terminus interacts with L11 and the large rRNA to form the base of the stalk. The C-terminus forms an elongated spine to which L12 dimers bind in a sequential fashion forming a multimeric L10(L12)X complex.</text>
</comment>
<keyword evidence="5" id="KW-0694">RNA-binding</keyword>
<dbReference type="GO" id="GO:0070180">
    <property type="term" value="F:large ribosomal subunit rRNA binding"/>
    <property type="evidence" value="ECO:0007669"/>
    <property type="project" value="UniProtKB-UniRule"/>
</dbReference>
<dbReference type="PANTHER" id="PTHR11560">
    <property type="entry name" value="39S RIBOSOMAL PROTEIN L10, MITOCHONDRIAL"/>
    <property type="match status" value="1"/>
</dbReference>
<dbReference type="EMBL" id="CP024870">
    <property type="protein sequence ID" value="ATX70378.1"/>
    <property type="molecule type" value="Genomic_DNA"/>
</dbReference>
<gene>
    <name evidence="5 6" type="primary">rplJ</name>
    <name evidence="6" type="ORF">SCLAR_v1c00430</name>
</gene>
<dbReference type="InterPro" id="IPR022973">
    <property type="entry name" value="Ribosomal_uL10_bac"/>
</dbReference>
<dbReference type="InterPro" id="IPR043141">
    <property type="entry name" value="Ribosomal_uL10-like_sf"/>
</dbReference>
<dbReference type="SUPFAM" id="SSF160369">
    <property type="entry name" value="Ribosomal protein L10-like"/>
    <property type="match status" value="1"/>
</dbReference>
<dbReference type="HAMAP" id="MF_00362">
    <property type="entry name" value="Ribosomal_uL10"/>
    <property type="match status" value="1"/>
</dbReference>
<keyword evidence="7" id="KW-1185">Reference proteome</keyword>
<organism evidence="6 7">
    <name type="scientific">Spiroplasma clarkii</name>
    <dbReference type="NCBI Taxonomy" id="2139"/>
    <lineage>
        <taxon>Bacteria</taxon>
        <taxon>Bacillati</taxon>
        <taxon>Mycoplasmatota</taxon>
        <taxon>Mollicutes</taxon>
        <taxon>Entomoplasmatales</taxon>
        <taxon>Spiroplasmataceae</taxon>
        <taxon>Spiroplasma</taxon>
    </lineage>
</organism>
<proteinExistence type="inferred from homology"/>
<dbReference type="RefSeq" id="WP_100253944.1">
    <property type="nucleotide sequence ID" value="NZ_CP024870.1"/>
</dbReference>
<dbReference type="GO" id="GO:0005840">
    <property type="term" value="C:ribosome"/>
    <property type="evidence" value="ECO:0007669"/>
    <property type="project" value="UniProtKB-KW"/>
</dbReference>
<protein>
    <recommendedName>
        <fullName evidence="4 5">Large ribosomal subunit protein uL10</fullName>
    </recommendedName>
</protein>
<keyword evidence="5" id="KW-0699">rRNA-binding</keyword>
<dbReference type="Pfam" id="PF00466">
    <property type="entry name" value="Ribosomal_L10"/>
    <property type="match status" value="1"/>
</dbReference>
<dbReference type="AlphaFoldDB" id="A0A2K8KFB1"/>
<reference evidence="6 7" key="1">
    <citation type="submission" date="2017-11" db="EMBL/GenBank/DDBJ databases">
        <title>Complete genome sequence of Spiroplasma clarkii CN-5 (DSM 19994).</title>
        <authorList>
            <person name="Tsai Y.-M."/>
            <person name="Chang A."/>
            <person name="Lo W.-S."/>
            <person name="Kuo C.-H."/>
        </authorList>
    </citation>
    <scope>NUCLEOTIDE SEQUENCE [LARGE SCALE GENOMIC DNA]</scope>
    <source>
        <strain evidence="6 7">CN-5</strain>
    </source>
</reference>
<sequence length="166" mass="18719">MSYTRPAHEQKEKIVNEIKAKIQASKGMVVAEYKKLTVAQMSDLRNKAREQGIIVKVYKDSLVRRAVSELKIQGLDAYLIEQNVYIFSEDEALLPPKLVADFAKINENLKLKAGIYEGNVMDTAAINEIASMPSKDELYSMFASSLICPLRQFMLTVKELAKTKSE</sequence>
<evidence type="ECO:0000256" key="3">
    <source>
        <dbReference type="ARBA" id="ARBA00023274"/>
    </source>
</evidence>
<evidence type="ECO:0000313" key="6">
    <source>
        <dbReference type="EMBL" id="ATX70378.1"/>
    </source>
</evidence>
<dbReference type="CDD" id="cd05797">
    <property type="entry name" value="Ribosomal_L10"/>
    <property type="match status" value="1"/>
</dbReference>
<dbReference type="GO" id="GO:1990904">
    <property type="term" value="C:ribonucleoprotein complex"/>
    <property type="evidence" value="ECO:0007669"/>
    <property type="project" value="UniProtKB-KW"/>
</dbReference>
<keyword evidence="2 5" id="KW-0689">Ribosomal protein</keyword>
<comment type="function">
    <text evidence="5">Forms part of the ribosomal stalk, playing a central role in the interaction of the ribosome with GTP-bound translation factors.</text>
</comment>
<dbReference type="NCBIfam" id="NF000955">
    <property type="entry name" value="PRK00099.1-1"/>
    <property type="match status" value="1"/>
</dbReference>
<name>A0A2K8KFB1_9MOLU</name>
<evidence type="ECO:0000256" key="4">
    <source>
        <dbReference type="ARBA" id="ARBA00035202"/>
    </source>
</evidence>
<dbReference type="InterPro" id="IPR001790">
    <property type="entry name" value="Ribosomal_uL10"/>
</dbReference>
<evidence type="ECO:0000313" key="7">
    <source>
        <dbReference type="Proteomes" id="UP000231179"/>
    </source>
</evidence>
<dbReference type="Proteomes" id="UP000231179">
    <property type="component" value="Chromosome"/>
</dbReference>
<comment type="similarity">
    <text evidence="1 5">Belongs to the universal ribosomal protein uL10 family.</text>
</comment>
<dbReference type="GO" id="GO:0006412">
    <property type="term" value="P:translation"/>
    <property type="evidence" value="ECO:0007669"/>
    <property type="project" value="UniProtKB-UniRule"/>
</dbReference>
<accession>A0A2K8KFB1</accession>
<dbReference type="InterPro" id="IPR047865">
    <property type="entry name" value="Ribosomal_uL10_bac_type"/>
</dbReference>
<evidence type="ECO:0000256" key="5">
    <source>
        <dbReference type="HAMAP-Rule" id="MF_00362"/>
    </source>
</evidence>
<evidence type="ECO:0000256" key="2">
    <source>
        <dbReference type="ARBA" id="ARBA00022980"/>
    </source>
</evidence>
<keyword evidence="3 5" id="KW-0687">Ribonucleoprotein</keyword>
<dbReference type="Gene3D" id="3.30.70.1730">
    <property type="match status" value="1"/>
</dbReference>
<evidence type="ECO:0000256" key="1">
    <source>
        <dbReference type="ARBA" id="ARBA00008889"/>
    </source>
</evidence>